<gene>
    <name evidence="1" type="ORF">I79_003366</name>
</gene>
<proteinExistence type="predicted"/>
<evidence type="ECO:0000313" key="1">
    <source>
        <dbReference type="EMBL" id="EGW00958.1"/>
    </source>
</evidence>
<dbReference type="AlphaFoldDB" id="G3GZS0"/>
<reference evidence="2" key="1">
    <citation type="journal article" date="2011" name="Nat. Biotechnol.">
        <title>The genomic sequence of the Chinese hamster ovary (CHO)-K1 cell line.</title>
        <authorList>
            <person name="Xu X."/>
            <person name="Nagarajan H."/>
            <person name="Lewis N.E."/>
            <person name="Pan S."/>
            <person name="Cai Z."/>
            <person name="Liu X."/>
            <person name="Chen W."/>
            <person name="Xie M."/>
            <person name="Wang W."/>
            <person name="Hammond S."/>
            <person name="Andersen M.R."/>
            <person name="Neff N."/>
            <person name="Passarelli B."/>
            <person name="Koh W."/>
            <person name="Fan H.C."/>
            <person name="Wang J."/>
            <person name="Gui Y."/>
            <person name="Lee K.H."/>
            <person name="Betenbaugh M.J."/>
            <person name="Quake S.R."/>
            <person name="Famili I."/>
            <person name="Palsson B.O."/>
            <person name="Wang J."/>
        </authorList>
    </citation>
    <scope>NUCLEOTIDE SEQUENCE [LARGE SCALE GENOMIC DNA]</scope>
    <source>
        <strain evidence="2">CHO K1 cell line</strain>
    </source>
</reference>
<accession>G3GZS0</accession>
<evidence type="ECO:0000313" key="2">
    <source>
        <dbReference type="Proteomes" id="UP000001075"/>
    </source>
</evidence>
<organism evidence="1 2">
    <name type="scientific">Cricetulus griseus</name>
    <name type="common">Chinese hamster</name>
    <name type="synonym">Cricetulus barabensis griseus</name>
    <dbReference type="NCBI Taxonomy" id="10029"/>
    <lineage>
        <taxon>Eukaryota</taxon>
        <taxon>Metazoa</taxon>
        <taxon>Chordata</taxon>
        <taxon>Craniata</taxon>
        <taxon>Vertebrata</taxon>
        <taxon>Euteleostomi</taxon>
        <taxon>Mammalia</taxon>
        <taxon>Eutheria</taxon>
        <taxon>Euarchontoglires</taxon>
        <taxon>Glires</taxon>
        <taxon>Rodentia</taxon>
        <taxon>Myomorpha</taxon>
        <taxon>Muroidea</taxon>
        <taxon>Cricetidae</taxon>
        <taxon>Cricetinae</taxon>
        <taxon>Cricetulus</taxon>
    </lineage>
</organism>
<protein>
    <submittedName>
        <fullName evidence="1">Uncharacterized protein</fullName>
    </submittedName>
</protein>
<dbReference type="InParanoid" id="G3GZS0"/>
<name>G3GZS0_CRIGR</name>
<dbReference type="Proteomes" id="UP000001075">
    <property type="component" value="Unassembled WGS sequence"/>
</dbReference>
<dbReference type="EMBL" id="JH000082">
    <property type="protein sequence ID" value="EGW00958.1"/>
    <property type="molecule type" value="Genomic_DNA"/>
</dbReference>
<sequence>MSGLVLSSEDKTLGQCRENHLKANNRYTYKLPRAKPQETPWNTEIVSQYKQNSPIREVKFIIKILCSKSNFHVKTWLKETILKSIAKK</sequence>